<dbReference type="Proteomes" id="UP001163096">
    <property type="component" value="Chromosome"/>
</dbReference>
<dbReference type="Gene3D" id="3.60.15.10">
    <property type="entry name" value="Ribonuclease Z/Hydroxyacylglutathione hydrolase-like"/>
    <property type="match status" value="1"/>
</dbReference>
<accession>A0A9X9S247</accession>
<dbReference type="RefSeq" id="WP_268185344.1">
    <property type="nucleotide sequence ID" value="NZ_CP113361.1"/>
</dbReference>
<dbReference type="GeneID" id="76834822"/>
<reference evidence="1" key="1">
    <citation type="submission" date="2022-11" db="EMBL/GenBank/DDBJ databases">
        <title>Complete genome sequence of Methanogenium organophilum DSM 3596.</title>
        <authorList>
            <person name="Chen S.-C."/>
            <person name="Lai S.-J."/>
            <person name="You Y.-T."/>
        </authorList>
    </citation>
    <scope>NUCLEOTIDE SEQUENCE</scope>
    <source>
        <strain evidence="1">DSM 3596</strain>
    </source>
</reference>
<dbReference type="KEGG" id="mou:OU421_06930"/>
<dbReference type="SUPFAM" id="SSF56281">
    <property type="entry name" value="Metallo-hydrolase/oxidoreductase"/>
    <property type="match status" value="1"/>
</dbReference>
<dbReference type="AlphaFoldDB" id="A0A9X9S247"/>
<gene>
    <name evidence="1" type="ORF">OU421_06930</name>
</gene>
<proteinExistence type="predicted"/>
<sequence>MEITVIGTESLGVRGLSCTVRAGERRVLIDPGVALGYLRHGHLPHPCQVAVGAVVREQIIAAMGEATDIVISHYHGDHVPLADANPYQLSLNRIPPLEGTRFWCRGTEFLSFRSRQRREEIAAHLGRPLPVADGISEGIFSFSAPVPHGSPRSHLGKVMMTCIRDGDQTFVHASDIQMLNREGVAAIRAWEPDVVLASGPPLYLLRLTEKDRTEAWKNALSVAIGCGTLILDHHVRRSHGGCRWTEELSDAAGGNVVSAAEFMGREPLLLEARREELYRDYPVPERWHDAYARGEVGVENYMDFT</sequence>
<evidence type="ECO:0008006" key="3">
    <source>
        <dbReference type="Google" id="ProtNLM"/>
    </source>
</evidence>
<name>A0A9X9S247_METOG</name>
<keyword evidence="2" id="KW-1185">Reference proteome</keyword>
<organism evidence="1 2">
    <name type="scientific">Methanogenium organophilum</name>
    <dbReference type="NCBI Taxonomy" id="2199"/>
    <lineage>
        <taxon>Archaea</taxon>
        <taxon>Methanobacteriati</taxon>
        <taxon>Methanobacteriota</taxon>
        <taxon>Stenosarchaea group</taxon>
        <taxon>Methanomicrobia</taxon>
        <taxon>Methanomicrobiales</taxon>
        <taxon>Methanomicrobiaceae</taxon>
        <taxon>Methanogenium</taxon>
    </lineage>
</organism>
<dbReference type="InterPro" id="IPR036866">
    <property type="entry name" value="RibonucZ/Hydroxyglut_hydro"/>
</dbReference>
<dbReference type="PIRSF" id="PIRSF004944">
    <property type="entry name" value="UCP004944_hydrls"/>
    <property type="match status" value="1"/>
</dbReference>
<evidence type="ECO:0000313" key="2">
    <source>
        <dbReference type="Proteomes" id="UP001163096"/>
    </source>
</evidence>
<evidence type="ECO:0000313" key="1">
    <source>
        <dbReference type="EMBL" id="WAI00171.1"/>
    </source>
</evidence>
<dbReference type="InterPro" id="IPR014426">
    <property type="entry name" value="UPF0282_hydrls"/>
</dbReference>
<dbReference type="EMBL" id="CP113361">
    <property type="protein sequence ID" value="WAI00171.1"/>
    <property type="molecule type" value="Genomic_DNA"/>
</dbReference>
<protein>
    <recommendedName>
        <fullName evidence="3">Metallo-beta-lactamase domain-containing protein</fullName>
    </recommendedName>
</protein>